<evidence type="ECO:0000313" key="3">
    <source>
        <dbReference type="Proteomes" id="UP001327560"/>
    </source>
</evidence>
<protein>
    <submittedName>
        <fullName evidence="2">Uncharacterized protein</fullName>
    </submittedName>
</protein>
<dbReference type="Proteomes" id="UP001327560">
    <property type="component" value="Chromosome 9"/>
</dbReference>
<reference evidence="2 3" key="1">
    <citation type="submission" date="2023-10" db="EMBL/GenBank/DDBJ databases">
        <title>Chromosome-scale genome assembly provides insights into flower coloration mechanisms of Canna indica.</title>
        <authorList>
            <person name="Li C."/>
        </authorList>
    </citation>
    <scope>NUCLEOTIDE SEQUENCE [LARGE SCALE GENOMIC DNA]</scope>
    <source>
        <tissue evidence="2">Flower</tissue>
    </source>
</reference>
<proteinExistence type="predicted"/>
<evidence type="ECO:0000256" key="1">
    <source>
        <dbReference type="SAM" id="MobiDB-lite"/>
    </source>
</evidence>
<feature type="region of interest" description="Disordered" evidence="1">
    <location>
        <begin position="53"/>
        <end position="86"/>
    </location>
</feature>
<sequence length="86" mass="9783">MTEPRFGGMQQVPFGDTLHRLQQQLLAMQILLVVGAGEDATELILDFRRRKEREKGDESRFRQPRQNTDESTRRHIGGASVVGFAT</sequence>
<feature type="compositionally biased region" description="Basic and acidic residues" evidence="1">
    <location>
        <begin position="53"/>
        <end position="73"/>
    </location>
</feature>
<evidence type="ECO:0000313" key="2">
    <source>
        <dbReference type="EMBL" id="WOL20159.1"/>
    </source>
</evidence>
<organism evidence="2 3">
    <name type="scientific">Canna indica</name>
    <name type="common">Indian-shot</name>
    <dbReference type="NCBI Taxonomy" id="4628"/>
    <lineage>
        <taxon>Eukaryota</taxon>
        <taxon>Viridiplantae</taxon>
        <taxon>Streptophyta</taxon>
        <taxon>Embryophyta</taxon>
        <taxon>Tracheophyta</taxon>
        <taxon>Spermatophyta</taxon>
        <taxon>Magnoliopsida</taxon>
        <taxon>Liliopsida</taxon>
        <taxon>Zingiberales</taxon>
        <taxon>Cannaceae</taxon>
        <taxon>Canna</taxon>
    </lineage>
</organism>
<dbReference type="AlphaFoldDB" id="A0AAQ3QQR5"/>
<dbReference type="EMBL" id="CP136898">
    <property type="protein sequence ID" value="WOL20159.1"/>
    <property type="molecule type" value="Genomic_DNA"/>
</dbReference>
<name>A0AAQ3QQR5_9LILI</name>
<gene>
    <name evidence="2" type="ORF">Cni_G28961</name>
</gene>
<accession>A0AAQ3QQR5</accession>
<keyword evidence="3" id="KW-1185">Reference proteome</keyword>